<dbReference type="InterPro" id="IPR022617">
    <property type="entry name" value="Rad60/SUMO-like_dom"/>
</dbReference>
<evidence type="ECO:0000313" key="4">
    <source>
        <dbReference type="Proteomes" id="UP001237642"/>
    </source>
</evidence>
<comment type="caution">
    <text evidence="3">The sequence shown here is derived from an EMBL/GenBank/DDBJ whole genome shotgun (WGS) entry which is preliminary data.</text>
</comment>
<sequence length="119" mass="13623">MEKMYESSTSQVVKLGKRPASSSATLEKRSKKRATEGEEETHGIIQLKVKSQEKEVIFNVKRSTKMEKILRMFCEKARVEYRTMNFFIDGHSFPVNKTADELHLSNGDEIEAHGWQTGA</sequence>
<reference evidence="3" key="2">
    <citation type="submission" date="2023-05" db="EMBL/GenBank/DDBJ databases">
        <authorList>
            <person name="Schelkunov M.I."/>
        </authorList>
    </citation>
    <scope>NUCLEOTIDE SEQUENCE</scope>
    <source>
        <strain evidence="3">Hsosn_3</strain>
        <tissue evidence="3">Leaf</tissue>
    </source>
</reference>
<gene>
    <name evidence="3" type="ORF">POM88_027996</name>
</gene>
<proteinExistence type="predicted"/>
<dbReference type="InterPro" id="IPR029071">
    <property type="entry name" value="Ubiquitin-like_domsf"/>
</dbReference>
<evidence type="ECO:0000313" key="3">
    <source>
        <dbReference type="EMBL" id="KAK1381252.1"/>
    </source>
</evidence>
<dbReference type="AlphaFoldDB" id="A0AAD8IB29"/>
<dbReference type="SUPFAM" id="SSF54236">
    <property type="entry name" value="Ubiquitin-like"/>
    <property type="match status" value="1"/>
</dbReference>
<organism evidence="3 4">
    <name type="scientific">Heracleum sosnowskyi</name>
    <dbReference type="NCBI Taxonomy" id="360622"/>
    <lineage>
        <taxon>Eukaryota</taxon>
        <taxon>Viridiplantae</taxon>
        <taxon>Streptophyta</taxon>
        <taxon>Embryophyta</taxon>
        <taxon>Tracheophyta</taxon>
        <taxon>Spermatophyta</taxon>
        <taxon>Magnoliopsida</taxon>
        <taxon>eudicotyledons</taxon>
        <taxon>Gunneridae</taxon>
        <taxon>Pentapetalae</taxon>
        <taxon>asterids</taxon>
        <taxon>campanulids</taxon>
        <taxon>Apiales</taxon>
        <taxon>Apiaceae</taxon>
        <taxon>Apioideae</taxon>
        <taxon>apioid superclade</taxon>
        <taxon>Tordylieae</taxon>
        <taxon>Tordyliinae</taxon>
        <taxon>Heracleum</taxon>
    </lineage>
</organism>
<dbReference type="PANTHER" id="PTHR10562">
    <property type="entry name" value="SMALL UBIQUITIN-RELATED MODIFIER"/>
    <property type="match status" value="1"/>
</dbReference>
<dbReference type="CDD" id="cd01763">
    <property type="entry name" value="Ubl_SUMO_like"/>
    <property type="match status" value="1"/>
</dbReference>
<name>A0AAD8IB29_9APIA</name>
<feature type="region of interest" description="Disordered" evidence="1">
    <location>
        <begin position="1"/>
        <end position="42"/>
    </location>
</feature>
<feature type="compositionally biased region" description="Polar residues" evidence="1">
    <location>
        <begin position="1"/>
        <end position="12"/>
    </location>
</feature>
<evidence type="ECO:0000259" key="2">
    <source>
        <dbReference type="Pfam" id="PF11976"/>
    </source>
</evidence>
<dbReference type="Proteomes" id="UP001237642">
    <property type="component" value="Unassembled WGS sequence"/>
</dbReference>
<dbReference type="EMBL" id="JAUIZM010000006">
    <property type="protein sequence ID" value="KAK1381252.1"/>
    <property type="molecule type" value="Genomic_DNA"/>
</dbReference>
<reference evidence="3" key="1">
    <citation type="submission" date="2023-02" db="EMBL/GenBank/DDBJ databases">
        <title>Genome of toxic invasive species Heracleum sosnowskyi carries increased number of genes despite the absence of recent whole-genome duplications.</title>
        <authorList>
            <person name="Schelkunov M."/>
            <person name="Shtratnikova V."/>
            <person name="Makarenko M."/>
            <person name="Klepikova A."/>
            <person name="Omelchenko D."/>
            <person name="Novikova G."/>
            <person name="Obukhova E."/>
            <person name="Bogdanov V."/>
            <person name="Penin A."/>
            <person name="Logacheva M."/>
        </authorList>
    </citation>
    <scope>NUCLEOTIDE SEQUENCE</scope>
    <source>
        <strain evidence="3">Hsosn_3</strain>
        <tissue evidence="3">Leaf</tissue>
    </source>
</reference>
<keyword evidence="4" id="KW-1185">Reference proteome</keyword>
<accession>A0AAD8IB29</accession>
<feature type="domain" description="Rad60/SUMO-like" evidence="2">
    <location>
        <begin position="45"/>
        <end position="112"/>
    </location>
</feature>
<dbReference type="Pfam" id="PF11976">
    <property type="entry name" value="Rad60-SLD"/>
    <property type="match status" value="1"/>
</dbReference>
<feature type="compositionally biased region" description="Basic and acidic residues" evidence="1">
    <location>
        <begin position="33"/>
        <end position="42"/>
    </location>
</feature>
<evidence type="ECO:0000256" key="1">
    <source>
        <dbReference type="SAM" id="MobiDB-lite"/>
    </source>
</evidence>
<dbReference type="Gene3D" id="3.10.20.90">
    <property type="entry name" value="Phosphatidylinositol 3-kinase Catalytic Subunit, Chain A, domain 1"/>
    <property type="match status" value="1"/>
</dbReference>
<protein>
    <submittedName>
        <fullName evidence="3">Ubiquitin-like domain-containing protein</fullName>
    </submittedName>
</protein>